<dbReference type="PROSITE" id="PS51832">
    <property type="entry name" value="HD_GYP"/>
    <property type="match status" value="1"/>
</dbReference>
<dbReference type="InterPro" id="IPR006674">
    <property type="entry name" value="HD_domain"/>
</dbReference>
<accession>A0A4R2K9W2</accession>
<dbReference type="PANTHER" id="PTHR43155">
    <property type="entry name" value="CYCLIC DI-GMP PHOSPHODIESTERASE PA4108-RELATED"/>
    <property type="match status" value="1"/>
</dbReference>
<feature type="domain" description="HD-GYP" evidence="2">
    <location>
        <begin position="114"/>
        <end position="310"/>
    </location>
</feature>
<dbReference type="NCBIfam" id="TIGR00277">
    <property type="entry name" value="HDIG"/>
    <property type="match status" value="1"/>
</dbReference>
<protein>
    <submittedName>
        <fullName evidence="3">Putative nucleotidyltransferase with HDIG domain</fullName>
    </submittedName>
</protein>
<dbReference type="Proteomes" id="UP000294919">
    <property type="component" value="Unassembled WGS sequence"/>
</dbReference>
<dbReference type="InterPro" id="IPR006675">
    <property type="entry name" value="HDIG_dom"/>
</dbReference>
<evidence type="ECO:0000313" key="4">
    <source>
        <dbReference type="Proteomes" id="UP000294919"/>
    </source>
</evidence>
<dbReference type="EMBL" id="SLWV01000027">
    <property type="protein sequence ID" value="TCO70213.1"/>
    <property type="molecule type" value="Genomic_DNA"/>
</dbReference>
<dbReference type="Gene3D" id="1.10.3210.10">
    <property type="entry name" value="Hypothetical protein af1432"/>
    <property type="match status" value="1"/>
</dbReference>
<name>A0A4R2K9W2_9FIRM</name>
<dbReference type="PANTHER" id="PTHR43155:SF2">
    <property type="entry name" value="CYCLIC DI-GMP PHOSPHODIESTERASE PA4108"/>
    <property type="match status" value="1"/>
</dbReference>
<keyword evidence="4" id="KW-1185">Reference proteome</keyword>
<dbReference type="SMART" id="SM00471">
    <property type="entry name" value="HDc"/>
    <property type="match status" value="1"/>
</dbReference>
<sequence length="359" mass="41107">MRFINIQELKEGMILLQDIIGKYELVFLTRGTILTEEHIERIQNMEIRYVYVDEKDEEPIGKEADDRFHVKIDAQLTEQYTKSLSAFKTVYKEVSLGKKIESEIIRNAISPLMEEIMTDNNILGRLRSVENVDDYTYKHSIDVCILSTMIGKWLGYSGDDLNNLSIAGVLHDIGKSKIPTEILNKPGKLSLDEYNVMKTHATLGYEMLQDQDEINFDICCGVFQHHERMDGSGYPSGLRGDEIHEFARIIAVADIFDAMTSQRIYKSKQSPFEVAELIAKNRFGILDPYVSNKFLWQISKFYVGNIVKLNTGEIGEIILINKQIPTRPFVKVGNRFIDLNKSNEYKIMDVLAKESGQVS</sequence>
<evidence type="ECO:0000259" key="1">
    <source>
        <dbReference type="PROSITE" id="PS51831"/>
    </source>
</evidence>
<feature type="domain" description="HD" evidence="1">
    <location>
        <begin position="136"/>
        <end position="259"/>
    </location>
</feature>
<dbReference type="RefSeq" id="WP_132247209.1">
    <property type="nucleotide sequence ID" value="NZ_SLWV01000027.1"/>
</dbReference>
<gene>
    <name evidence="3" type="ORF">EV214_12750</name>
</gene>
<proteinExistence type="predicted"/>
<comment type="caution">
    <text evidence="3">The sequence shown here is derived from an EMBL/GenBank/DDBJ whole genome shotgun (WGS) entry which is preliminary data.</text>
</comment>
<dbReference type="OrthoDB" id="9804747at2"/>
<dbReference type="InterPro" id="IPR037522">
    <property type="entry name" value="HD_GYP_dom"/>
</dbReference>
<dbReference type="SUPFAM" id="SSF109604">
    <property type="entry name" value="HD-domain/PDEase-like"/>
    <property type="match status" value="1"/>
</dbReference>
<keyword evidence="3" id="KW-0808">Transferase</keyword>
<dbReference type="InterPro" id="IPR003607">
    <property type="entry name" value="HD/PDEase_dom"/>
</dbReference>
<organism evidence="3 4">
    <name type="scientific">Marinisporobacter balticus</name>
    <dbReference type="NCBI Taxonomy" id="2018667"/>
    <lineage>
        <taxon>Bacteria</taxon>
        <taxon>Bacillati</taxon>
        <taxon>Bacillota</taxon>
        <taxon>Clostridia</taxon>
        <taxon>Peptostreptococcales</taxon>
        <taxon>Thermotaleaceae</taxon>
        <taxon>Marinisporobacter</taxon>
    </lineage>
</organism>
<dbReference type="PROSITE" id="PS51831">
    <property type="entry name" value="HD"/>
    <property type="match status" value="1"/>
</dbReference>
<dbReference type="AlphaFoldDB" id="A0A4R2K9W2"/>
<dbReference type="Pfam" id="PF13487">
    <property type="entry name" value="HD_5"/>
    <property type="match status" value="1"/>
</dbReference>
<dbReference type="GO" id="GO:0016740">
    <property type="term" value="F:transferase activity"/>
    <property type="evidence" value="ECO:0007669"/>
    <property type="project" value="UniProtKB-KW"/>
</dbReference>
<evidence type="ECO:0000259" key="2">
    <source>
        <dbReference type="PROSITE" id="PS51832"/>
    </source>
</evidence>
<dbReference type="CDD" id="cd00077">
    <property type="entry name" value="HDc"/>
    <property type="match status" value="1"/>
</dbReference>
<evidence type="ECO:0000313" key="3">
    <source>
        <dbReference type="EMBL" id="TCO70213.1"/>
    </source>
</evidence>
<reference evidence="3 4" key="1">
    <citation type="submission" date="2019-03" db="EMBL/GenBank/DDBJ databases">
        <title>Genomic Encyclopedia of Type Strains, Phase IV (KMG-IV): sequencing the most valuable type-strain genomes for metagenomic binning, comparative biology and taxonomic classification.</title>
        <authorList>
            <person name="Goeker M."/>
        </authorList>
    </citation>
    <scope>NUCLEOTIDE SEQUENCE [LARGE SCALE GENOMIC DNA]</scope>
    <source>
        <strain evidence="3 4">DSM 102940</strain>
    </source>
</reference>